<comment type="similarity">
    <text evidence="1">Belongs to the UPF0161 family.</text>
</comment>
<keyword evidence="3" id="KW-1185">Reference proteome</keyword>
<reference evidence="3" key="1">
    <citation type="submission" date="2016-10" db="EMBL/GenBank/DDBJ databases">
        <authorList>
            <person name="Varghese N."/>
            <person name="Submissions S."/>
        </authorList>
    </citation>
    <scope>NUCLEOTIDE SEQUENCE [LARGE SCALE GENOMIC DNA]</scope>
    <source>
        <strain evidence="3">ANC 5109</strain>
    </source>
</reference>
<dbReference type="STRING" id="595670.SAMN05421643_12125"/>
<evidence type="ECO:0000313" key="3">
    <source>
        <dbReference type="Proteomes" id="UP000199035"/>
    </source>
</evidence>
<dbReference type="InterPro" id="IPR002696">
    <property type="entry name" value="Membr_insert_effic_factor_YidD"/>
</dbReference>
<evidence type="ECO:0000313" key="2">
    <source>
        <dbReference type="EMBL" id="SDY68822.1"/>
    </source>
</evidence>
<keyword evidence="1" id="KW-0472">Membrane</keyword>
<dbReference type="PANTHER" id="PTHR33383:SF1">
    <property type="entry name" value="MEMBRANE PROTEIN INSERTION EFFICIENCY FACTOR-RELATED"/>
    <property type="match status" value="1"/>
</dbReference>
<dbReference type="RefSeq" id="WP_086166502.1">
    <property type="nucleotide sequence ID" value="NZ_FNPK01000021.1"/>
</dbReference>
<dbReference type="HAMAP" id="MF_00386">
    <property type="entry name" value="UPF0161_YidD"/>
    <property type="match status" value="1"/>
</dbReference>
<name>A0A1H3LWN2_9GAMM</name>
<keyword evidence="1" id="KW-1003">Cell membrane</keyword>
<gene>
    <name evidence="2" type="ORF">SAMN05421643_12125</name>
</gene>
<accession>A0A1H3LWN2</accession>
<dbReference type="GO" id="GO:0005886">
    <property type="term" value="C:plasma membrane"/>
    <property type="evidence" value="ECO:0007669"/>
    <property type="project" value="UniProtKB-SubCell"/>
</dbReference>
<dbReference type="NCBIfam" id="TIGR00278">
    <property type="entry name" value="membrane protein insertion efficiency factor YidD"/>
    <property type="match status" value="1"/>
</dbReference>
<dbReference type="PANTHER" id="PTHR33383">
    <property type="entry name" value="MEMBRANE PROTEIN INSERTION EFFICIENCY FACTOR-RELATED"/>
    <property type="match status" value="1"/>
</dbReference>
<organism evidence="2 3">
    <name type="scientific">Acinetobacter kyonggiensis</name>
    <dbReference type="NCBI Taxonomy" id="595670"/>
    <lineage>
        <taxon>Bacteria</taxon>
        <taxon>Pseudomonadati</taxon>
        <taxon>Pseudomonadota</taxon>
        <taxon>Gammaproteobacteria</taxon>
        <taxon>Moraxellales</taxon>
        <taxon>Moraxellaceae</taxon>
        <taxon>Acinetobacter</taxon>
    </lineage>
</organism>
<comment type="function">
    <text evidence="1">Could be involved in insertion of integral membrane proteins into the membrane.</text>
</comment>
<dbReference type="SMART" id="SM01234">
    <property type="entry name" value="Haemolytic"/>
    <property type="match status" value="1"/>
</dbReference>
<evidence type="ECO:0000256" key="1">
    <source>
        <dbReference type="HAMAP-Rule" id="MF_00386"/>
    </source>
</evidence>
<sequence>MVRLLHWLIRFYQIAISPLLGPRCRYIPTCSQYTLEAVHSYGAVRGAWLATKRICRCHPWGGSGYDPVPQKAIRFISFQQIDSQMLHVVVPFRDRLLNRNHSSNYLG</sequence>
<protein>
    <recommendedName>
        <fullName evidence="1">Putative membrane protein insertion efficiency factor</fullName>
    </recommendedName>
</protein>
<dbReference type="Proteomes" id="UP000199035">
    <property type="component" value="Unassembled WGS sequence"/>
</dbReference>
<dbReference type="AlphaFoldDB" id="A0A1H3LWN2"/>
<proteinExistence type="inferred from homology"/>
<dbReference type="Pfam" id="PF01809">
    <property type="entry name" value="YidD"/>
    <property type="match status" value="1"/>
</dbReference>
<comment type="subcellular location">
    <subcellularLocation>
        <location evidence="1">Cell membrane</location>
        <topology evidence="1">Peripheral membrane protein</topology>
        <orientation evidence="1">Cytoplasmic side</orientation>
    </subcellularLocation>
</comment>
<dbReference type="EMBL" id="FNPK01000021">
    <property type="protein sequence ID" value="SDY68822.1"/>
    <property type="molecule type" value="Genomic_DNA"/>
</dbReference>